<evidence type="ECO:0000256" key="1">
    <source>
        <dbReference type="PROSITE-ProRule" id="PRU01005"/>
    </source>
</evidence>
<evidence type="ECO:0000313" key="5">
    <source>
        <dbReference type="Proteomes" id="UP001175271"/>
    </source>
</evidence>
<keyword evidence="2" id="KW-0732">Signal</keyword>
<feature type="chain" id="PRO_5041373214" description="ShKT domain-containing protein" evidence="2">
    <location>
        <begin position="19"/>
        <end position="99"/>
    </location>
</feature>
<comment type="caution">
    <text evidence="1">Lacks conserved residue(s) required for the propagation of feature annotation.</text>
</comment>
<dbReference type="Gene3D" id="1.10.10.1940">
    <property type="match status" value="1"/>
</dbReference>
<dbReference type="PANTHER" id="PTHR21724">
    <property type="entry name" value="SHKT DOMAIN-CONTAINING PROTEIN"/>
    <property type="match status" value="1"/>
</dbReference>
<organism evidence="4 5">
    <name type="scientific">Steinernema hermaphroditum</name>
    <dbReference type="NCBI Taxonomy" id="289476"/>
    <lineage>
        <taxon>Eukaryota</taxon>
        <taxon>Metazoa</taxon>
        <taxon>Ecdysozoa</taxon>
        <taxon>Nematoda</taxon>
        <taxon>Chromadorea</taxon>
        <taxon>Rhabditida</taxon>
        <taxon>Tylenchina</taxon>
        <taxon>Panagrolaimomorpha</taxon>
        <taxon>Strongyloidoidea</taxon>
        <taxon>Steinernematidae</taxon>
        <taxon>Steinernema</taxon>
    </lineage>
</organism>
<dbReference type="EMBL" id="JAUCMV010000002">
    <property type="protein sequence ID" value="KAK0419142.1"/>
    <property type="molecule type" value="Genomic_DNA"/>
</dbReference>
<comment type="caution">
    <text evidence="4">The sequence shown here is derived from an EMBL/GenBank/DDBJ whole genome shotgun (WGS) entry which is preliminary data.</text>
</comment>
<dbReference type="SMART" id="SM00254">
    <property type="entry name" value="ShKT"/>
    <property type="match status" value="1"/>
</dbReference>
<proteinExistence type="predicted"/>
<sequence length="99" mass="10862">MRLPTVVFLLVTIQLSLQQSQEDIGTEFKEKEGLFPKIQTTLKIVPSSPAAVSSPKPAGSSCKDLSSSCKTFEKAGFCKSRFYTTHQKKRNCAKTCGLC</sequence>
<dbReference type="AlphaFoldDB" id="A0AA39I9X0"/>
<feature type="signal peptide" evidence="2">
    <location>
        <begin position="1"/>
        <end position="18"/>
    </location>
</feature>
<reference evidence="4" key="1">
    <citation type="submission" date="2023-06" db="EMBL/GenBank/DDBJ databases">
        <title>Genomic analysis of the entomopathogenic nematode Steinernema hermaphroditum.</title>
        <authorList>
            <person name="Schwarz E.M."/>
            <person name="Heppert J.K."/>
            <person name="Baniya A."/>
            <person name="Schwartz H.T."/>
            <person name="Tan C.-H."/>
            <person name="Antoshechkin I."/>
            <person name="Sternberg P.W."/>
            <person name="Goodrich-Blair H."/>
            <person name="Dillman A.R."/>
        </authorList>
    </citation>
    <scope>NUCLEOTIDE SEQUENCE</scope>
    <source>
        <strain evidence="4">PS9179</strain>
        <tissue evidence="4">Whole animal</tissue>
    </source>
</reference>
<dbReference type="Proteomes" id="UP001175271">
    <property type="component" value="Unassembled WGS sequence"/>
</dbReference>
<feature type="domain" description="ShKT" evidence="3">
    <location>
        <begin position="62"/>
        <end position="99"/>
    </location>
</feature>
<protein>
    <recommendedName>
        <fullName evidence="3">ShKT domain-containing protein</fullName>
    </recommendedName>
</protein>
<evidence type="ECO:0000313" key="4">
    <source>
        <dbReference type="EMBL" id="KAK0419142.1"/>
    </source>
</evidence>
<dbReference type="InterPro" id="IPR003582">
    <property type="entry name" value="ShKT_dom"/>
</dbReference>
<dbReference type="PANTHER" id="PTHR21724:SF109">
    <property type="entry name" value="SHKT DOMAIN-CONTAINING PROTEIN"/>
    <property type="match status" value="1"/>
</dbReference>
<evidence type="ECO:0000259" key="3">
    <source>
        <dbReference type="PROSITE" id="PS51670"/>
    </source>
</evidence>
<keyword evidence="5" id="KW-1185">Reference proteome</keyword>
<name>A0AA39I9X0_9BILA</name>
<evidence type="ECO:0000256" key="2">
    <source>
        <dbReference type="SAM" id="SignalP"/>
    </source>
</evidence>
<accession>A0AA39I9X0</accession>
<gene>
    <name evidence="4" type="ORF">QR680_013977</name>
</gene>
<dbReference type="Pfam" id="PF01549">
    <property type="entry name" value="ShK"/>
    <property type="match status" value="1"/>
</dbReference>
<dbReference type="PROSITE" id="PS51670">
    <property type="entry name" value="SHKT"/>
    <property type="match status" value="1"/>
</dbReference>